<dbReference type="Proteomes" id="UP000599074">
    <property type="component" value="Unassembled WGS sequence"/>
</dbReference>
<keyword evidence="4" id="KW-0378">Hydrolase</keyword>
<comment type="caution">
    <text evidence="4">The sequence shown here is derived from an EMBL/GenBank/DDBJ whole genome shotgun (WGS) entry which is preliminary data.</text>
</comment>
<organism evidence="4 5">
    <name type="scientific">Planosporangium mesophilum</name>
    <dbReference type="NCBI Taxonomy" id="689768"/>
    <lineage>
        <taxon>Bacteria</taxon>
        <taxon>Bacillati</taxon>
        <taxon>Actinomycetota</taxon>
        <taxon>Actinomycetes</taxon>
        <taxon>Micromonosporales</taxon>
        <taxon>Micromonosporaceae</taxon>
        <taxon>Planosporangium</taxon>
    </lineage>
</organism>
<evidence type="ECO:0000313" key="5">
    <source>
        <dbReference type="Proteomes" id="UP000599074"/>
    </source>
</evidence>
<dbReference type="PANTHER" id="PTHR42796:SF7">
    <property type="entry name" value="2-DEHYDRO-3-DEOXY-D-ARABINONATE DEHYDRATASE"/>
    <property type="match status" value="1"/>
</dbReference>
<dbReference type="Pfam" id="PF01557">
    <property type="entry name" value="FAA_hydrolase"/>
    <property type="match status" value="1"/>
</dbReference>
<keyword evidence="5" id="KW-1185">Reference proteome</keyword>
<dbReference type="GO" id="GO:0016787">
    <property type="term" value="F:hydrolase activity"/>
    <property type="evidence" value="ECO:0007669"/>
    <property type="project" value="UniProtKB-KW"/>
</dbReference>
<sequence>MSLVRFAYRDGRQDVGVLDGDAVTPLGVGSFAELLHWSLDDIRTAYEYPAGFVTARDAVRLLPPVDGRMEVWAAGVTYKTSQTERMKESQAAASVYDRVYDAVRPELFFKSAAWRVVGDGEPISVRADSAVDVPEPELAVVLNAGGDTVGYTICNDVSSRTIEGDNPLYLPQAKIYLGGCAVGPAVVPVWQLPDPTDLAIRMSIHRGGAPVWSGAASTSQLHRTLADLVAHLLRADAFPDGVVLSTGTCLVPELPFTLDTGDVVAISIDGIGSLTNPVVRGRDGVEWLVAAADDVRLRPSSG</sequence>
<gene>
    <name evidence="4" type="ORF">Pme01_43470</name>
</gene>
<dbReference type="RefSeq" id="WP_168114403.1">
    <property type="nucleotide sequence ID" value="NZ_BOON01000040.1"/>
</dbReference>
<dbReference type="InterPro" id="IPR036663">
    <property type="entry name" value="Fumarylacetoacetase_C_sf"/>
</dbReference>
<proteinExistence type="inferred from homology"/>
<dbReference type="PANTHER" id="PTHR42796">
    <property type="entry name" value="FUMARYLACETOACETATE HYDROLASE DOMAIN-CONTAINING PROTEIN 2A-RELATED"/>
    <property type="match status" value="1"/>
</dbReference>
<feature type="domain" description="Fumarylacetoacetase-like C-terminal" evidence="3">
    <location>
        <begin position="84"/>
        <end position="279"/>
    </location>
</feature>
<comment type="similarity">
    <text evidence="1">Belongs to the FAH family.</text>
</comment>
<protein>
    <submittedName>
        <fullName evidence="4">Fumarylacetoacetate (FAA) hydrolase</fullName>
    </submittedName>
</protein>
<dbReference type="AlphaFoldDB" id="A0A8J3TNY6"/>
<dbReference type="SUPFAM" id="SSF56529">
    <property type="entry name" value="FAH"/>
    <property type="match status" value="1"/>
</dbReference>
<name>A0A8J3TNY6_9ACTN</name>
<evidence type="ECO:0000256" key="2">
    <source>
        <dbReference type="ARBA" id="ARBA00022723"/>
    </source>
</evidence>
<dbReference type="InterPro" id="IPR051121">
    <property type="entry name" value="FAH"/>
</dbReference>
<dbReference type="GO" id="GO:0044281">
    <property type="term" value="P:small molecule metabolic process"/>
    <property type="evidence" value="ECO:0007669"/>
    <property type="project" value="UniProtKB-ARBA"/>
</dbReference>
<dbReference type="Gene3D" id="3.90.850.10">
    <property type="entry name" value="Fumarylacetoacetase-like, C-terminal domain"/>
    <property type="match status" value="1"/>
</dbReference>
<evidence type="ECO:0000313" key="4">
    <source>
        <dbReference type="EMBL" id="GII24750.1"/>
    </source>
</evidence>
<evidence type="ECO:0000259" key="3">
    <source>
        <dbReference type="Pfam" id="PF01557"/>
    </source>
</evidence>
<evidence type="ECO:0000256" key="1">
    <source>
        <dbReference type="ARBA" id="ARBA00010211"/>
    </source>
</evidence>
<keyword evidence="2" id="KW-0479">Metal-binding</keyword>
<accession>A0A8J3TNY6</accession>
<dbReference type="EMBL" id="BOON01000040">
    <property type="protein sequence ID" value="GII24750.1"/>
    <property type="molecule type" value="Genomic_DNA"/>
</dbReference>
<dbReference type="InterPro" id="IPR011234">
    <property type="entry name" value="Fumarylacetoacetase-like_C"/>
</dbReference>
<dbReference type="GO" id="GO:0046872">
    <property type="term" value="F:metal ion binding"/>
    <property type="evidence" value="ECO:0007669"/>
    <property type="project" value="UniProtKB-KW"/>
</dbReference>
<reference evidence="4" key="1">
    <citation type="submission" date="2021-01" db="EMBL/GenBank/DDBJ databases">
        <title>Whole genome shotgun sequence of Planosporangium mesophilum NBRC 109066.</title>
        <authorList>
            <person name="Komaki H."/>
            <person name="Tamura T."/>
        </authorList>
    </citation>
    <scope>NUCLEOTIDE SEQUENCE</scope>
    <source>
        <strain evidence="4">NBRC 109066</strain>
    </source>
</reference>